<accession>A0AA38MJR0</accession>
<feature type="region of interest" description="Disordered" evidence="1">
    <location>
        <begin position="1"/>
        <end position="20"/>
    </location>
</feature>
<dbReference type="EMBL" id="JALNTZ010000003">
    <property type="protein sequence ID" value="KAJ3658598.1"/>
    <property type="molecule type" value="Genomic_DNA"/>
</dbReference>
<organism evidence="2 3">
    <name type="scientific">Zophobas morio</name>
    <dbReference type="NCBI Taxonomy" id="2755281"/>
    <lineage>
        <taxon>Eukaryota</taxon>
        <taxon>Metazoa</taxon>
        <taxon>Ecdysozoa</taxon>
        <taxon>Arthropoda</taxon>
        <taxon>Hexapoda</taxon>
        <taxon>Insecta</taxon>
        <taxon>Pterygota</taxon>
        <taxon>Neoptera</taxon>
        <taxon>Endopterygota</taxon>
        <taxon>Coleoptera</taxon>
        <taxon>Polyphaga</taxon>
        <taxon>Cucujiformia</taxon>
        <taxon>Tenebrionidae</taxon>
        <taxon>Zophobas</taxon>
    </lineage>
</organism>
<feature type="compositionally biased region" description="Low complexity" evidence="1">
    <location>
        <begin position="1"/>
        <end position="13"/>
    </location>
</feature>
<dbReference type="Proteomes" id="UP001168821">
    <property type="component" value="Unassembled WGS sequence"/>
</dbReference>
<gene>
    <name evidence="2" type="ORF">Zmor_010328</name>
</gene>
<sequence>MALTKSPSTSSYTLKKKKSRESMYGNNFKDPILDEDIFADISKTLEQYDLIKPRSKKNKVFAKLCSISVNFWDILGLLDICPCGTIHSIKPYISYN</sequence>
<name>A0AA38MJR0_9CUCU</name>
<evidence type="ECO:0000313" key="2">
    <source>
        <dbReference type="EMBL" id="KAJ3658598.1"/>
    </source>
</evidence>
<protein>
    <submittedName>
        <fullName evidence="2">Uncharacterized protein</fullName>
    </submittedName>
</protein>
<evidence type="ECO:0000256" key="1">
    <source>
        <dbReference type="SAM" id="MobiDB-lite"/>
    </source>
</evidence>
<keyword evidence="3" id="KW-1185">Reference proteome</keyword>
<evidence type="ECO:0000313" key="3">
    <source>
        <dbReference type="Proteomes" id="UP001168821"/>
    </source>
</evidence>
<comment type="caution">
    <text evidence="2">The sequence shown here is derived from an EMBL/GenBank/DDBJ whole genome shotgun (WGS) entry which is preliminary data.</text>
</comment>
<proteinExistence type="predicted"/>
<reference evidence="2" key="1">
    <citation type="journal article" date="2023" name="G3 (Bethesda)">
        <title>Whole genome assemblies of Zophobas morio and Tenebrio molitor.</title>
        <authorList>
            <person name="Kaur S."/>
            <person name="Stinson S.A."/>
            <person name="diCenzo G.C."/>
        </authorList>
    </citation>
    <scope>NUCLEOTIDE SEQUENCE</scope>
    <source>
        <strain evidence="2">QUZm001</strain>
    </source>
</reference>
<dbReference type="AlphaFoldDB" id="A0AA38MJR0"/>